<protein>
    <submittedName>
        <fullName evidence="1">Uncharacterized protein</fullName>
    </submittedName>
</protein>
<sequence>MVMIMDYDYKIGGKGFISNNGTWQRIKMYIMESTSVLRPGANSTSRAKFTKILSNAEAKPFLSMTYLDGNKWVLPPPKV</sequence>
<reference evidence="2" key="1">
    <citation type="journal article" date="2023" name="G3 (Bethesda)">
        <title>Genome assembly and association tests identify interacting loci associated with vigor, precocity, and sex in interspecific pistachio rootstocks.</title>
        <authorList>
            <person name="Palmer W."/>
            <person name="Jacygrad E."/>
            <person name="Sagayaradj S."/>
            <person name="Cavanaugh K."/>
            <person name="Han R."/>
            <person name="Bertier L."/>
            <person name="Beede B."/>
            <person name="Kafkas S."/>
            <person name="Golino D."/>
            <person name="Preece J."/>
            <person name="Michelmore R."/>
        </authorList>
    </citation>
    <scope>NUCLEOTIDE SEQUENCE [LARGE SCALE GENOMIC DNA]</scope>
</reference>
<comment type="caution">
    <text evidence="1">The sequence shown here is derived from an EMBL/GenBank/DDBJ whole genome shotgun (WGS) entry which is preliminary data.</text>
</comment>
<evidence type="ECO:0000313" key="2">
    <source>
        <dbReference type="Proteomes" id="UP001164250"/>
    </source>
</evidence>
<accession>A0ACC1AZH9</accession>
<gene>
    <name evidence="1" type="ORF">Patl1_26382</name>
</gene>
<proteinExistence type="predicted"/>
<organism evidence="1 2">
    <name type="scientific">Pistacia atlantica</name>
    <dbReference type="NCBI Taxonomy" id="434234"/>
    <lineage>
        <taxon>Eukaryota</taxon>
        <taxon>Viridiplantae</taxon>
        <taxon>Streptophyta</taxon>
        <taxon>Embryophyta</taxon>
        <taxon>Tracheophyta</taxon>
        <taxon>Spermatophyta</taxon>
        <taxon>Magnoliopsida</taxon>
        <taxon>eudicotyledons</taxon>
        <taxon>Gunneridae</taxon>
        <taxon>Pentapetalae</taxon>
        <taxon>rosids</taxon>
        <taxon>malvids</taxon>
        <taxon>Sapindales</taxon>
        <taxon>Anacardiaceae</taxon>
        <taxon>Pistacia</taxon>
    </lineage>
</organism>
<evidence type="ECO:0000313" key="1">
    <source>
        <dbReference type="EMBL" id="KAJ0092079.1"/>
    </source>
</evidence>
<dbReference type="EMBL" id="CM047903">
    <property type="protein sequence ID" value="KAJ0092079.1"/>
    <property type="molecule type" value="Genomic_DNA"/>
</dbReference>
<name>A0ACC1AZH9_9ROSI</name>
<dbReference type="Proteomes" id="UP001164250">
    <property type="component" value="Chromosome 7"/>
</dbReference>
<keyword evidence="2" id="KW-1185">Reference proteome</keyword>